<organism evidence="3 4">
    <name type="scientific">Rhodovibrio sodomensis</name>
    <dbReference type="NCBI Taxonomy" id="1088"/>
    <lineage>
        <taxon>Bacteria</taxon>
        <taxon>Pseudomonadati</taxon>
        <taxon>Pseudomonadota</taxon>
        <taxon>Alphaproteobacteria</taxon>
        <taxon>Rhodospirillales</taxon>
        <taxon>Rhodovibrionaceae</taxon>
        <taxon>Rhodovibrio</taxon>
    </lineage>
</organism>
<feature type="transmembrane region" description="Helical" evidence="2">
    <location>
        <begin position="136"/>
        <end position="154"/>
    </location>
</feature>
<gene>
    <name evidence="3" type="ORF">CKO28_14330</name>
</gene>
<feature type="region of interest" description="Disordered" evidence="1">
    <location>
        <begin position="1"/>
        <end position="37"/>
    </location>
</feature>
<keyword evidence="2" id="KW-0472">Membrane</keyword>
<proteinExistence type="predicted"/>
<keyword evidence="4" id="KW-1185">Reference proteome</keyword>
<evidence type="ECO:0000313" key="3">
    <source>
        <dbReference type="EMBL" id="MBK1669211.1"/>
    </source>
</evidence>
<evidence type="ECO:0000256" key="1">
    <source>
        <dbReference type="SAM" id="MobiDB-lite"/>
    </source>
</evidence>
<feature type="compositionally biased region" description="Acidic residues" evidence="1">
    <location>
        <begin position="9"/>
        <end position="24"/>
    </location>
</feature>
<dbReference type="Proteomes" id="UP001296873">
    <property type="component" value="Unassembled WGS sequence"/>
</dbReference>
<feature type="transmembrane region" description="Helical" evidence="2">
    <location>
        <begin position="160"/>
        <end position="178"/>
    </location>
</feature>
<sequence>MTEPRNEDAQEAPEVEGAIEETTESSDASQPRDAKRDSTRRFLANGVLTMGGALLFGYASAMTPTGLAVVAEMLGGASEADGHLTTFLGVLSAILVSGGFLAAFTLGAGSFAVGGYRLLRDFCREFGGDILRNPKFSALAIASVTVALIGDFAGSQIANYVGLAGIVVVGSYALHEALNKAKETHAQE</sequence>
<dbReference type="RefSeq" id="WP_200341538.1">
    <property type="nucleotide sequence ID" value="NZ_NRRL01000041.1"/>
</dbReference>
<keyword evidence="2" id="KW-0812">Transmembrane</keyword>
<evidence type="ECO:0000313" key="4">
    <source>
        <dbReference type="Proteomes" id="UP001296873"/>
    </source>
</evidence>
<name>A0ABS1DFF9_9PROT</name>
<protein>
    <submittedName>
        <fullName evidence="3">Uncharacterized protein</fullName>
    </submittedName>
</protein>
<reference evidence="3 4" key="1">
    <citation type="journal article" date="2020" name="Microorganisms">
        <title>Osmotic Adaptation and Compatible Solute Biosynthesis of Phototrophic Bacteria as Revealed from Genome Analyses.</title>
        <authorList>
            <person name="Imhoff J.F."/>
            <person name="Rahn T."/>
            <person name="Kunzel S."/>
            <person name="Keller A."/>
            <person name="Neulinger S.C."/>
        </authorList>
    </citation>
    <scope>NUCLEOTIDE SEQUENCE [LARGE SCALE GENOMIC DNA]</scope>
    <source>
        <strain evidence="3 4">DSM 9895</strain>
    </source>
</reference>
<dbReference type="EMBL" id="NRRL01000041">
    <property type="protein sequence ID" value="MBK1669211.1"/>
    <property type="molecule type" value="Genomic_DNA"/>
</dbReference>
<feature type="transmembrane region" description="Helical" evidence="2">
    <location>
        <begin position="42"/>
        <end position="67"/>
    </location>
</feature>
<feature type="transmembrane region" description="Helical" evidence="2">
    <location>
        <begin position="87"/>
        <end position="116"/>
    </location>
</feature>
<comment type="caution">
    <text evidence="3">The sequence shown here is derived from an EMBL/GenBank/DDBJ whole genome shotgun (WGS) entry which is preliminary data.</text>
</comment>
<evidence type="ECO:0000256" key="2">
    <source>
        <dbReference type="SAM" id="Phobius"/>
    </source>
</evidence>
<keyword evidence="2" id="KW-1133">Transmembrane helix</keyword>
<accession>A0ABS1DFF9</accession>